<protein>
    <submittedName>
        <fullName evidence="3">K+ uptake protein</fullName>
    </submittedName>
    <submittedName>
        <fullName evidence="4">TrkA family potassium uptake protein</fullName>
    </submittedName>
</protein>
<feature type="domain" description="RCK C-terminal" evidence="2">
    <location>
        <begin position="134"/>
        <end position="216"/>
    </location>
</feature>
<evidence type="ECO:0000313" key="4">
    <source>
        <dbReference type="EMBL" id="TLE00589.1"/>
    </source>
</evidence>
<dbReference type="OrthoDB" id="9776294at2"/>
<dbReference type="Proteomes" id="UP000029922">
    <property type="component" value="Unassembled WGS sequence"/>
</dbReference>
<dbReference type="PANTHER" id="PTHR43833">
    <property type="entry name" value="POTASSIUM CHANNEL PROTEIN 2-RELATED-RELATED"/>
    <property type="match status" value="1"/>
</dbReference>
<dbReference type="GO" id="GO:0006813">
    <property type="term" value="P:potassium ion transport"/>
    <property type="evidence" value="ECO:0007669"/>
    <property type="project" value="InterPro"/>
</dbReference>
<gene>
    <name evidence="3" type="primary">ktrA</name>
    <name evidence="4" type="ORF">LS73_004040</name>
    <name evidence="3" type="ORF">NCTC12714_00389</name>
</gene>
<dbReference type="PROSITE" id="PS51201">
    <property type="entry name" value="RCK_N"/>
    <property type="match status" value="1"/>
</dbReference>
<dbReference type="InterPro" id="IPR036291">
    <property type="entry name" value="NAD(P)-bd_dom_sf"/>
</dbReference>
<feature type="domain" description="RCK N-terminal" evidence="1">
    <location>
        <begin position="2"/>
        <end position="118"/>
    </location>
</feature>
<dbReference type="Gene3D" id="3.30.70.1450">
    <property type="entry name" value="Regulator of K+ conductance, C-terminal domain"/>
    <property type="match status" value="1"/>
</dbReference>
<dbReference type="Pfam" id="PF02080">
    <property type="entry name" value="TrkA_C"/>
    <property type="match status" value="1"/>
</dbReference>
<dbReference type="EMBL" id="JRPD02000006">
    <property type="protein sequence ID" value="TLE00589.1"/>
    <property type="molecule type" value="Genomic_DNA"/>
</dbReference>
<dbReference type="Pfam" id="PF02254">
    <property type="entry name" value="TrkA_N"/>
    <property type="match status" value="1"/>
</dbReference>
<dbReference type="SUPFAM" id="SSF51735">
    <property type="entry name" value="NAD(P)-binding Rossmann-fold domains"/>
    <property type="match status" value="1"/>
</dbReference>
<reference evidence="4 5" key="1">
    <citation type="journal article" date="2014" name="Genome Announc.">
        <title>Draft genome sequences of eight enterohepatic helicobacter species isolated from both laboratory and wild rodents.</title>
        <authorList>
            <person name="Sheh A."/>
            <person name="Shen Z."/>
            <person name="Fox J.G."/>
        </authorList>
    </citation>
    <scope>NUCLEOTIDE SEQUENCE [LARGE SCALE GENOMIC DNA]</scope>
    <source>
        <strain evidence="4 5">ST1</strain>
    </source>
</reference>
<dbReference type="InterPro" id="IPR036721">
    <property type="entry name" value="RCK_C_sf"/>
</dbReference>
<evidence type="ECO:0000313" key="3">
    <source>
        <dbReference type="EMBL" id="STQ85603.1"/>
    </source>
</evidence>
<organism evidence="3 6">
    <name type="scientific">Helicobacter muridarum</name>
    <dbReference type="NCBI Taxonomy" id="216"/>
    <lineage>
        <taxon>Bacteria</taxon>
        <taxon>Pseudomonadati</taxon>
        <taxon>Campylobacterota</taxon>
        <taxon>Epsilonproteobacteria</taxon>
        <taxon>Campylobacterales</taxon>
        <taxon>Helicobacteraceae</taxon>
        <taxon>Helicobacter</taxon>
    </lineage>
</organism>
<dbReference type="Proteomes" id="UP000255139">
    <property type="component" value="Unassembled WGS sequence"/>
</dbReference>
<evidence type="ECO:0000259" key="2">
    <source>
        <dbReference type="PROSITE" id="PS51202"/>
    </source>
</evidence>
<dbReference type="InterPro" id="IPR050721">
    <property type="entry name" value="Trk_Ktr_HKT_K-transport"/>
</dbReference>
<sequence>MAKSYAVLGLGRFGYNVALGLVENGENVIICDNKESSFISLRDKAEQIYVLDCTDKMALKEAGVSDLDIVIVSIGEHIEASILTVMALQELNNKKIVAKAISHTHGKILEKLGVDEVIYAERQAAKRLLSEITEFHIEDIELSANMRACKAVVVRYFVKRSVGTIREEDNVKIVAVRRNDKWDIDIGSDFILQRGDVVLFLGSKADVDKLMKTIEA</sequence>
<dbReference type="EMBL" id="UGJE01000002">
    <property type="protein sequence ID" value="STQ85603.1"/>
    <property type="molecule type" value="Genomic_DNA"/>
</dbReference>
<evidence type="ECO:0000259" key="1">
    <source>
        <dbReference type="PROSITE" id="PS51201"/>
    </source>
</evidence>
<dbReference type="PROSITE" id="PS51202">
    <property type="entry name" value="RCK_C"/>
    <property type="match status" value="1"/>
</dbReference>
<dbReference type="RefSeq" id="WP_034558289.1">
    <property type="nucleotide sequence ID" value="NZ_FZML01000002.1"/>
</dbReference>
<dbReference type="InterPro" id="IPR006037">
    <property type="entry name" value="RCK_C"/>
</dbReference>
<dbReference type="InterPro" id="IPR003148">
    <property type="entry name" value="RCK_N"/>
</dbReference>
<evidence type="ECO:0000313" key="5">
    <source>
        <dbReference type="Proteomes" id="UP000029922"/>
    </source>
</evidence>
<reference evidence="3 6" key="2">
    <citation type="submission" date="2018-06" db="EMBL/GenBank/DDBJ databases">
        <authorList>
            <consortium name="Pathogen Informatics"/>
            <person name="Doyle S."/>
        </authorList>
    </citation>
    <scope>NUCLEOTIDE SEQUENCE [LARGE SCALE GENOMIC DNA]</scope>
    <source>
        <strain evidence="3 6">NCTC12714</strain>
    </source>
</reference>
<dbReference type="PANTHER" id="PTHR43833:SF7">
    <property type="entry name" value="KTR SYSTEM POTASSIUM UPTAKE PROTEIN C"/>
    <property type="match status" value="1"/>
</dbReference>
<dbReference type="STRING" id="216.LS73_05880"/>
<accession>A0A099TYY3</accession>
<evidence type="ECO:0000313" key="6">
    <source>
        <dbReference type="Proteomes" id="UP000255139"/>
    </source>
</evidence>
<dbReference type="GO" id="GO:0008324">
    <property type="term" value="F:monoatomic cation transmembrane transporter activity"/>
    <property type="evidence" value="ECO:0007669"/>
    <property type="project" value="InterPro"/>
</dbReference>
<dbReference type="SUPFAM" id="SSF116726">
    <property type="entry name" value="TrkA C-terminal domain-like"/>
    <property type="match status" value="1"/>
</dbReference>
<dbReference type="Gene3D" id="3.40.50.720">
    <property type="entry name" value="NAD(P)-binding Rossmann-like Domain"/>
    <property type="match status" value="1"/>
</dbReference>
<dbReference type="AlphaFoldDB" id="A0A099TYY3"/>
<proteinExistence type="predicted"/>
<keyword evidence="6" id="KW-1185">Reference proteome</keyword>
<name>A0A099TYY3_9HELI</name>